<dbReference type="RefSeq" id="WP_229156800.1">
    <property type="nucleotide sequence ID" value="NZ_JAJEWP010000001.1"/>
</dbReference>
<gene>
    <name evidence="2" type="ORF">LJ739_01355</name>
</gene>
<dbReference type="Proteomes" id="UP001520878">
    <property type="component" value="Unassembled WGS sequence"/>
</dbReference>
<evidence type="ECO:0000313" key="3">
    <source>
        <dbReference type="Proteomes" id="UP001520878"/>
    </source>
</evidence>
<keyword evidence="3" id="KW-1185">Reference proteome</keyword>
<dbReference type="InterPro" id="IPR036736">
    <property type="entry name" value="ACP-like_sf"/>
</dbReference>
<accession>A0ABS8G317</accession>
<organism evidence="2 3">
    <name type="scientific">Fluctibacter halophilus</name>
    <dbReference type="NCBI Taxonomy" id="226011"/>
    <lineage>
        <taxon>Bacteria</taxon>
        <taxon>Pseudomonadati</taxon>
        <taxon>Pseudomonadota</taxon>
        <taxon>Gammaproteobacteria</taxon>
        <taxon>Alteromonadales</taxon>
        <taxon>Alteromonadaceae</taxon>
        <taxon>Fluctibacter</taxon>
    </lineage>
</organism>
<evidence type="ECO:0000259" key="1">
    <source>
        <dbReference type="PROSITE" id="PS50075"/>
    </source>
</evidence>
<dbReference type="Gene3D" id="1.10.1200.10">
    <property type="entry name" value="ACP-like"/>
    <property type="match status" value="1"/>
</dbReference>
<dbReference type="Pfam" id="PF00550">
    <property type="entry name" value="PP-binding"/>
    <property type="match status" value="1"/>
</dbReference>
<reference evidence="2 3" key="1">
    <citation type="submission" date="2021-10" db="EMBL/GenBank/DDBJ databases">
        <title>Draft genome of Aestuariibacter halophilus JC2043.</title>
        <authorList>
            <person name="Emsley S.A."/>
            <person name="Pfannmuller K.M."/>
            <person name="Ushijima B."/>
            <person name="Saw J.H."/>
            <person name="Videau P."/>
        </authorList>
    </citation>
    <scope>NUCLEOTIDE SEQUENCE [LARGE SCALE GENOMIC DNA]</scope>
    <source>
        <strain evidence="2 3">JC2043</strain>
    </source>
</reference>
<protein>
    <submittedName>
        <fullName evidence="2">Phosphopantetheine-binding protein</fullName>
    </submittedName>
</protein>
<comment type="caution">
    <text evidence="2">The sequence shown here is derived from an EMBL/GenBank/DDBJ whole genome shotgun (WGS) entry which is preliminary data.</text>
</comment>
<evidence type="ECO:0000313" key="2">
    <source>
        <dbReference type="EMBL" id="MCC2614884.1"/>
    </source>
</evidence>
<sequence>MNTPALVKDILIDVLQLSSDETFDEDTPLLGAIPEFDSMAVVSVITAIEDTFGIEVDDDEISADVFETFGSLCTFVESKV</sequence>
<proteinExistence type="predicted"/>
<dbReference type="EMBL" id="JAJEWP010000001">
    <property type="protein sequence ID" value="MCC2614884.1"/>
    <property type="molecule type" value="Genomic_DNA"/>
</dbReference>
<dbReference type="PROSITE" id="PS50075">
    <property type="entry name" value="CARRIER"/>
    <property type="match status" value="1"/>
</dbReference>
<dbReference type="SUPFAM" id="SSF47336">
    <property type="entry name" value="ACP-like"/>
    <property type="match status" value="1"/>
</dbReference>
<name>A0ABS8G317_9ALTE</name>
<dbReference type="InterPro" id="IPR009081">
    <property type="entry name" value="PP-bd_ACP"/>
</dbReference>
<feature type="domain" description="Carrier" evidence="1">
    <location>
        <begin position="1"/>
        <end position="80"/>
    </location>
</feature>